<accession>A0A926DZQ7</accession>
<gene>
    <name evidence="3" type="ORF">H8711_07415</name>
</gene>
<protein>
    <recommendedName>
        <fullName evidence="2">SGNH hydrolase-type esterase domain-containing protein</fullName>
    </recommendedName>
</protein>
<dbReference type="InterPro" id="IPR036514">
    <property type="entry name" value="SGNH_hydro_sf"/>
</dbReference>
<feature type="region of interest" description="Disordered" evidence="1">
    <location>
        <begin position="55"/>
        <end position="125"/>
    </location>
</feature>
<feature type="compositionally biased region" description="Low complexity" evidence="1">
    <location>
        <begin position="55"/>
        <end position="90"/>
    </location>
</feature>
<proteinExistence type="predicted"/>
<dbReference type="RefSeq" id="WP_249282840.1">
    <property type="nucleotide sequence ID" value="NZ_JACRST010000009.1"/>
</dbReference>
<dbReference type="SUPFAM" id="SSF52266">
    <property type="entry name" value="SGNH hydrolase"/>
    <property type="match status" value="1"/>
</dbReference>
<dbReference type="InterPro" id="IPR013830">
    <property type="entry name" value="SGNH_hydro"/>
</dbReference>
<feature type="domain" description="SGNH hydrolase-type esterase" evidence="2">
    <location>
        <begin position="137"/>
        <end position="304"/>
    </location>
</feature>
<dbReference type="Gene3D" id="3.40.50.1110">
    <property type="entry name" value="SGNH hydrolase"/>
    <property type="match status" value="1"/>
</dbReference>
<comment type="caution">
    <text evidence="3">The sequence shown here is derived from an EMBL/GenBank/DDBJ whole genome shotgun (WGS) entry which is preliminary data.</text>
</comment>
<evidence type="ECO:0000313" key="4">
    <source>
        <dbReference type="Proteomes" id="UP000653127"/>
    </source>
</evidence>
<dbReference type="Proteomes" id="UP000653127">
    <property type="component" value="Unassembled WGS sequence"/>
</dbReference>
<evidence type="ECO:0000313" key="3">
    <source>
        <dbReference type="EMBL" id="MBC8546762.1"/>
    </source>
</evidence>
<organism evidence="3 4">
    <name type="scientific">Ligaoa zhengdingensis</name>
    <dbReference type="NCBI Taxonomy" id="2763658"/>
    <lineage>
        <taxon>Bacteria</taxon>
        <taxon>Bacillati</taxon>
        <taxon>Bacillota</taxon>
        <taxon>Clostridia</taxon>
        <taxon>Eubacteriales</taxon>
        <taxon>Oscillospiraceae</taxon>
        <taxon>Ligaoa</taxon>
    </lineage>
</organism>
<dbReference type="EMBL" id="JACRST010000009">
    <property type="protein sequence ID" value="MBC8546762.1"/>
    <property type="molecule type" value="Genomic_DNA"/>
</dbReference>
<evidence type="ECO:0000256" key="1">
    <source>
        <dbReference type="SAM" id="MobiDB-lite"/>
    </source>
</evidence>
<evidence type="ECO:0000259" key="2">
    <source>
        <dbReference type="Pfam" id="PF13472"/>
    </source>
</evidence>
<feature type="compositionally biased region" description="Acidic residues" evidence="1">
    <location>
        <begin position="91"/>
        <end position="108"/>
    </location>
</feature>
<dbReference type="Pfam" id="PF13472">
    <property type="entry name" value="Lipase_GDSL_2"/>
    <property type="match status" value="1"/>
</dbReference>
<keyword evidence="4" id="KW-1185">Reference proteome</keyword>
<reference evidence="3" key="1">
    <citation type="submission" date="2020-08" db="EMBL/GenBank/DDBJ databases">
        <title>Genome public.</title>
        <authorList>
            <person name="Liu C."/>
            <person name="Sun Q."/>
        </authorList>
    </citation>
    <scope>NUCLEOTIDE SEQUENCE</scope>
    <source>
        <strain evidence="3">NSJ-31</strain>
    </source>
</reference>
<dbReference type="AlphaFoldDB" id="A0A926DZQ7"/>
<name>A0A926DZQ7_9FIRM</name>
<sequence length="320" mass="34596">MMINHKSTRRSLRTGWIAAGAALAVGLIAAAVLCLALRPDEAAPSEVIPAESSAVVMPSSLSSQEPEPGSQSEPESLPEPSSSQSLSSEELAAEPEESGASSAEEEPSGEQPAPLSGDALVPEGEEMDNSYFDDAVFVGDSITSGIALYGVMANTKVLAAQNINLASVYTSPAIRLKDGSKVAIMDAIAGGDYRKIYVMLGGNEIRDESEEAFLTRYSKLIDDLRDLYPDAILYIQSILPVTKNNRYRMDNARIDRFNEALLDLCSEKGIHYLNVAECFKDEKGMLPDSASPTDGMHFGTAYYEKWFAYLRKHALPVEAE</sequence>